<dbReference type="InterPro" id="IPR013149">
    <property type="entry name" value="ADH-like_C"/>
</dbReference>
<organism evidence="9 10">
    <name type="scientific">Hyaloperonospora brassicae</name>
    <name type="common">Brassica downy mildew</name>
    <name type="synonym">Peronospora brassicae</name>
    <dbReference type="NCBI Taxonomy" id="162125"/>
    <lineage>
        <taxon>Eukaryota</taxon>
        <taxon>Sar</taxon>
        <taxon>Stramenopiles</taxon>
        <taxon>Oomycota</taxon>
        <taxon>Peronosporomycetes</taxon>
        <taxon>Peronosporales</taxon>
        <taxon>Peronosporaceae</taxon>
        <taxon>Hyaloperonospora</taxon>
    </lineage>
</organism>
<proteinExistence type="inferred from homology"/>
<comment type="caution">
    <text evidence="9">The sequence shown here is derived from an EMBL/GenBank/DDBJ whole genome shotgun (WGS) entry which is preliminary data.</text>
</comment>
<dbReference type="AlphaFoldDB" id="A0AAV0UEC6"/>
<evidence type="ECO:0000256" key="6">
    <source>
        <dbReference type="ARBA" id="ARBA00023002"/>
    </source>
</evidence>
<evidence type="ECO:0000313" key="10">
    <source>
        <dbReference type="Proteomes" id="UP001162031"/>
    </source>
</evidence>
<dbReference type="SUPFAM" id="SSF51735">
    <property type="entry name" value="NAD(P)-binding Rossmann-fold domains"/>
    <property type="match status" value="1"/>
</dbReference>
<dbReference type="FunFam" id="3.90.180.10:FF:000092">
    <property type="entry name" value="Protein CBG23238"/>
    <property type="match status" value="1"/>
</dbReference>
<dbReference type="EMBL" id="CANTFL010001211">
    <property type="protein sequence ID" value="CAI5733984.1"/>
    <property type="molecule type" value="Genomic_DNA"/>
</dbReference>
<dbReference type="InterPro" id="IPR036291">
    <property type="entry name" value="NAD(P)-bd_dom_sf"/>
</dbReference>
<dbReference type="Gene3D" id="3.40.50.720">
    <property type="entry name" value="NAD(P)-binding Rossmann-like Domain"/>
    <property type="match status" value="1"/>
</dbReference>
<protein>
    <recommendedName>
        <fullName evidence="3">alcohol dehydrogenase</fullName>
        <ecNumber evidence="3">1.1.1.1</ecNumber>
    </recommendedName>
</protein>
<dbReference type="FunFam" id="3.40.50.720:FF:000039">
    <property type="entry name" value="Alcohol dehydrogenase AdhP"/>
    <property type="match status" value="1"/>
</dbReference>
<dbReference type="PANTHER" id="PTHR42940:SF3">
    <property type="entry name" value="ALCOHOL DEHYDROGENASE 1-RELATED"/>
    <property type="match status" value="1"/>
</dbReference>
<reference evidence="9" key="1">
    <citation type="submission" date="2022-12" db="EMBL/GenBank/DDBJ databases">
        <authorList>
            <person name="Webb A."/>
        </authorList>
    </citation>
    <scope>NUCLEOTIDE SEQUENCE</scope>
    <source>
        <strain evidence="9">Hp1</strain>
    </source>
</reference>
<keyword evidence="4" id="KW-0479">Metal-binding</keyword>
<dbReference type="InterPro" id="IPR011032">
    <property type="entry name" value="GroES-like_sf"/>
</dbReference>
<sequence length="359" mass="38158">MGSHWGDSIPLTQTAVIYEADKAALQVRKDWPVVQPKDLKPGEVLVRIAYTGVCHSDLAVWQGEGPPVAKAFPMVGGHEGAGHVAAIGEHTRTRLKVGDPVGVKWLAHTCLSCEDCRKGYETACSAAEIHGFTRHGTFQQWCVSLADHVTPIPLTLDLAAAAPIMCAGLTVYKALKQIQGSLGDYVLIPGAGGGLGHLACQYARAMGYKVVAVDSGKDKRELLESYGVKHFIDYMTPDVVGQVRAATDGQGAHAVVVVAGAPDAYKDALLCLRARGTLVAVGVPTGAAIVAPVTLMIQLELRIIGSYVASRQDGIEAVELVAEGHVVPEFTLEKLANLPDVFRRMQAGKVRSRVVLDCK</sequence>
<dbReference type="EC" id="1.1.1.1" evidence="3"/>
<evidence type="ECO:0000256" key="3">
    <source>
        <dbReference type="ARBA" id="ARBA00013190"/>
    </source>
</evidence>
<gene>
    <name evidence="9" type="ORF">HBR001_LOCUS6015</name>
</gene>
<dbReference type="Proteomes" id="UP001162031">
    <property type="component" value="Unassembled WGS sequence"/>
</dbReference>
<dbReference type="SMART" id="SM00829">
    <property type="entry name" value="PKS_ER"/>
    <property type="match status" value="1"/>
</dbReference>
<comment type="similarity">
    <text evidence="2">Belongs to the zinc-containing alcohol dehydrogenase family.</text>
</comment>
<dbReference type="PANTHER" id="PTHR42940">
    <property type="entry name" value="ALCOHOL DEHYDROGENASE 1-RELATED"/>
    <property type="match status" value="1"/>
</dbReference>
<evidence type="ECO:0000256" key="4">
    <source>
        <dbReference type="ARBA" id="ARBA00022723"/>
    </source>
</evidence>
<dbReference type="CDD" id="cd08297">
    <property type="entry name" value="CAD3"/>
    <property type="match status" value="1"/>
</dbReference>
<name>A0AAV0UEC6_HYABA</name>
<evidence type="ECO:0000313" key="9">
    <source>
        <dbReference type="EMBL" id="CAI5733984.1"/>
    </source>
</evidence>
<dbReference type="InterPro" id="IPR002364">
    <property type="entry name" value="Quin_OxRdtase/zeta-crystal_CS"/>
</dbReference>
<dbReference type="PROSITE" id="PS01162">
    <property type="entry name" value="QOR_ZETA_CRYSTAL"/>
    <property type="match status" value="1"/>
</dbReference>
<keyword evidence="10" id="KW-1185">Reference proteome</keyword>
<dbReference type="GO" id="GO:0004022">
    <property type="term" value="F:alcohol dehydrogenase (NAD+) activity"/>
    <property type="evidence" value="ECO:0007669"/>
    <property type="project" value="UniProtKB-EC"/>
</dbReference>
<evidence type="ECO:0000259" key="8">
    <source>
        <dbReference type="SMART" id="SM00829"/>
    </source>
</evidence>
<dbReference type="SUPFAM" id="SSF50129">
    <property type="entry name" value="GroES-like"/>
    <property type="match status" value="1"/>
</dbReference>
<evidence type="ECO:0000256" key="1">
    <source>
        <dbReference type="ARBA" id="ARBA00001947"/>
    </source>
</evidence>
<keyword evidence="6" id="KW-0560">Oxidoreductase</keyword>
<dbReference type="GO" id="GO:0008270">
    <property type="term" value="F:zinc ion binding"/>
    <property type="evidence" value="ECO:0007669"/>
    <property type="project" value="InterPro"/>
</dbReference>
<accession>A0AAV0UEC6</accession>
<dbReference type="InterPro" id="IPR020843">
    <property type="entry name" value="ER"/>
</dbReference>
<dbReference type="InterPro" id="IPR013154">
    <property type="entry name" value="ADH-like_N"/>
</dbReference>
<feature type="domain" description="Enoyl reductase (ER)" evidence="8">
    <location>
        <begin position="29"/>
        <end position="356"/>
    </location>
</feature>
<dbReference type="Pfam" id="PF08240">
    <property type="entry name" value="ADH_N"/>
    <property type="match status" value="1"/>
</dbReference>
<keyword evidence="7" id="KW-0520">NAD</keyword>
<comment type="cofactor">
    <cofactor evidence="1">
        <name>Zn(2+)</name>
        <dbReference type="ChEBI" id="CHEBI:29105"/>
    </cofactor>
</comment>
<evidence type="ECO:0000256" key="2">
    <source>
        <dbReference type="ARBA" id="ARBA00008072"/>
    </source>
</evidence>
<keyword evidence="5" id="KW-0862">Zinc</keyword>
<evidence type="ECO:0000256" key="5">
    <source>
        <dbReference type="ARBA" id="ARBA00022833"/>
    </source>
</evidence>
<evidence type="ECO:0000256" key="7">
    <source>
        <dbReference type="ARBA" id="ARBA00023027"/>
    </source>
</evidence>
<dbReference type="GO" id="GO:0005737">
    <property type="term" value="C:cytoplasm"/>
    <property type="evidence" value="ECO:0007669"/>
    <property type="project" value="TreeGrafter"/>
</dbReference>
<dbReference type="Pfam" id="PF00107">
    <property type="entry name" value="ADH_zinc_N"/>
    <property type="match status" value="1"/>
</dbReference>
<dbReference type="Gene3D" id="3.90.180.10">
    <property type="entry name" value="Medium-chain alcohol dehydrogenases, catalytic domain"/>
    <property type="match status" value="1"/>
</dbReference>